<organism evidence="1 2">
    <name type="scientific">Coprococcus eutactus</name>
    <dbReference type="NCBI Taxonomy" id="33043"/>
    <lineage>
        <taxon>Bacteria</taxon>
        <taxon>Bacillati</taxon>
        <taxon>Bacillota</taxon>
        <taxon>Clostridia</taxon>
        <taxon>Lachnospirales</taxon>
        <taxon>Lachnospiraceae</taxon>
        <taxon>Coprococcus</taxon>
    </lineage>
</organism>
<gene>
    <name evidence="1" type="ORF">DWX94_07755</name>
</gene>
<proteinExistence type="predicted"/>
<dbReference type="AlphaFoldDB" id="A0A3R5YU02"/>
<dbReference type="SUPFAM" id="SSF54001">
    <property type="entry name" value="Cysteine proteinases"/>
    <property type="match status" value="1"/>
</dbReference>
<accession>A0A3R5YU02</accession>
<comment type="caution">
    <text evidence="1">The sequence shown here is derived from an EMBL/GenBank/DDBJ whole genome shotgun (WGS) entry which is preliminary data.</text>
</comment>
<reference evidence="1 2" key="1">
    <citation type="submission" date="2018-08" db="EMBL/GenBank/DDBJ databases">
        <title>A genome reference for cultivated species of the human gut microbiota.</title>
        <authorList>
            <person name="Zou Y."/>
            <person name="Xue W."/>
            <person name="Luo G."/>
        </authorList>
    </citation>
    <scope>NUCLEOTIDE SEQUENCE [LARGE SCALE GENOMIC DNA]</scope>
    <source>
        <strain evidence="1 2">AF22-21</strain>
    </source>
</reference>
<dbReference type="Gene3D" id="3.90.1720.10">
    <property type="entry name" value="endopeptidase domain like (from Nostoc punctiforme)"/>
    <property type="match status" value="1"/>
</dbReference>
<dbReference type="InterPro" id="IPR038765">
    <property type="entry name" value="Papain-like_cys_pep_sf"/>
</dbReference>
<dbReference type="Proteomes" id="UP000283295">
    <property type="component" value="Unassembled WGS sequence"/>
</dbReference>
<sequence length="240" mass="27894">MEYDYKRIYILLSKTETIPSNLIKLFTGEPYSHTSLALDISLNEMYSFARRGMYNPFNGGFISENIEKGIFGKHKETRCTVYELNVTKRQYDHIQRELVRFKKHPERYGYNFLGVFSVFFHRAMDREYNYFCSQFVAAVLRNAGVDIFHKKPGLVKPGDFRKCTMLKPVFTGRLADYRAYLHEKYKHRHGIDNEIGNRIDDRVVNRIESVISADSDTANDMNVGKTSLTDGIGILSWKVG</sequence>
<protein>
    <submittedName>
        <fullName evidence="1">Uncharacterized protein</fullName>
    </submittedName>
</protein>
<dbReference type="OrthoDB" id="1645744at2"/>
<evidence type="ECO:0000313" key="2">
    <source>
        <dbReference type="Proteomes" id="UP000283295"/>
    </source>
</evidence>
<name>A0A3R5YU02_9FIRM</name>
<dbReference type="EMBL" id="QRVK01000016">
    <property type="protein sequence ID" value="RGS42767.1"/>
    <property type="molecule type" value="Genomic_DNA"/>
</dbReference>
<evidence type="ECO:0000313" key="1">
    <source>
        <dbReference type="EMBL" id="RGS42767.1"/>
    </source>
</evidence>